<reference evidence="1 2" key="1">
    <citation type="journal article" date="2015" name="Nature">
        <title>rRNA introns, odd ribosomes, and small enigmatic genomes across a large radiation of phyla.</title>
        <authorList>
            <person name="Brown C.T."/>
            <person name="Hug L.A."/>
            <person name="Thomas B.C."/>
            <person name="Sharon I."/>
            <person name="Castelle C.J."/>
            <person name="Singh A."/>
            <person name="Wilkins M.J."/>
            <person name="Williams K.H."/>
            <person name="Banfield J.F."/>
        </authorList>
    </citation>
    <scope>NUCLEOTIDE SEQUENCE [LARGE SCALE GENOMIC DNA]</scope>
</reference>
<dbReference type="AlphaFoldDB" id="A0A0G0HDM3"/>
<organism evidence="1 2">
    <name type="scientific">Candidatus Roizmanbacteria bacterium GW2011_GWA2_36_23</name>
    <dbReference type="NCBI Taxonomy" id="1618480"/>
    <lineage>
        <taxon>Bacteria</taxon>
        <taxon>Candidatus Roizmaniibacteriota</taxon>
    </lineage>
</organism>
<accession>A0A0G0HDM3</accession>
<sequence length="194" mass="22004">MLSFKSKIICAISIFLTYFLMITETTSADIFAERVIRQNRLQATTLSFSDRNTANNIQIYNLFSLMGLLPGGFDIKAVRIKKDGRMSFKYHMKAVKKAGDDILCNSLNIEVFPKGGGVKYQGNLMNLSINSTISDQGIDNWIFLLSLDDDNINLKNKSCEFELVVNTYRNNPNENPYGFRATRSLYNNIIAGNW</sequence>
<evidence type="ECO:0000313" key="2">
    <source>
        <dbReference type="Proteomes" id="UP000034344"/>
    </source>
</evidence>
<protein>
    <submittedName>
        <fullName evidence="1">Uncharacterized protein</fullName>
    </submittedName>
</protein>
<gene>
    <name evidence="1" type="ORF">US11_C0001G0005</name>
</gene>
<dbReference type="STRING" id="1618480.US11_C0001G0005"/>
<dbReference type="Proteomes" id="UP000034344">
    <property type="component" value="Unassembled WGS sequence"/>
</dbReference>
<dbReference type="EMBL" id="LBRS01000001">
    <property type="protein sequence ID" value="KKQ02046.1"/>
    <property type="molecule type" value="Genomic_DNA"/>
</dbReference>
<proteinExistence type="predicted"/>
<name>A0A0G0HDM3_9BACT</name>
<comment type="caution">
    <text evidence="1">The sequence shown here is derived from an EMBL/GenBank/DDBJ whole genome shotgun (WGS) entry which is preliminary data.</text>
</comment>
<evidence type="ECO:0000313" key="1">
    <source>
        <dbReference type="EMBL" id="KKQ02046.1"/>
    </source>
</evidence>